<evidence type="ECO:0000259" key="2">
    <source>
        <dbReference type="Pfam" id="PF08401"/>
    </source>
</evidence>
<accession>Q8KW00</accession>
<evidence type="ECO:0000313" key="4">
    <source>
        <dbReference type="EMBL" id="AAN05263.1"/>
    </source>
</evidence>
<dbReference type="Pfam" id="PF08401">
    <property type="entry name" value="ArdcN"/>
    <property type="match status" value="1"/>
</dbReference>
<feature type="compositionally biased region" description="Polar residues" evidence="1">
    <location>
        <begin position="19"/>
        <end position="31"/>
    </location>
</feature>
<keyword evidence="4" id="KW-0614">Plasmid</keyword>
<dbReference type="PIRSF" id="PIRSF037112">
    <property type="entry name" value="Antirestriction_ArdC"/>
    <property type="match status" value="1"/>
</dbReference>
<sequence length="340" mass="38157">MPGSPTIRDPASQPDPSIFSPTLERTPTMARSRTPKFDASEVITNEIIRIIERGVLPWRKPWTAGGSSRPLRVGGEPYQGVNNFLLTMRTVMAGHSSPFWMTLPQANALDAKVRKGEKSTVVVYYGQSWKDAGGEDDHGERDDRSEEARIFRFQKSYRVFNACQIDGLPDSFYPDPEPVPEHPPSEPIPHMQAFFDAIDITTVFTGTEAYYLPPVDKVYMPSITRFHDPRNFYGVWAHELAHATKAPHRLNRDFGLSKFGNTSYAREEIVAELTSVFLGQTLGFTPHTLEMNAAYLHNWLRVLRSDKGAIFRHAADAQRACDYLIVRSEAGRAGQSAEAA</sequence>
<dbReference type="InterPro" id="IPR041459">
    <property type="entry name" value="MPTase-PolyVal"/>
</dbReference>
<organism evidence="4">
    <name type="scientific">Ruegeria sp. PR1b</name>
    <dbReference type="NCBI Taxonomy" id="185588"/>
    <lineage>
        <taxon>Bacteria</taxon>
        <taxon>Pseudomonadati</taxon>
        <taxon>Pseudomonadota</taxon>
        <taxon>Alphaproteobacteria</taxon>
        <taxon>Rhodobacterales</taxon>
        <taxon>Roseobacteraceae</taxon>
        <taxon>Ruegeria</taxon>
    </lineage>
</organism>
<dbReference type="InterPro" id="IPR017113">
    <property type="entry name" value="Antirestriction_ArdC"/>
</dbReference>
<evidence type="ECO:0000259" key="3">
    <source>
        <dbReference type="Pfam" id="PF18818"/>
    </source>
</evidence>
<dbReference type="InterPro" id="IPR013610">
    <property type="entry name" value="ArdC_N"/>
</dbReference>
<dbReference type="AlphaFoldDB" id="Q8KW00"/>
<geneLocation type="plasmid" evidence="4">
    <name>pSD25</name>
</geneLocation>
<reference evidence="4" key="1">
    <citation type="journal article" date="2003" name="Plasmid">
        <title>Nucleotide sequence based characterizations of two cryptic plasmids from the marine bacterium Ruegeria isolate PR1b.</title>
        <authorList>
            <person name="Zhong Z."/>
            <person name="Caspi R."/>
            <person name="Helinski D."/>
            <person name="Knauf V."/>
            <person name="Sykes S."/>
            <person name="O'Byrne C."/>
            <person name="Shea T.P."/>
            <person name="Wilkinson J.E."/>
            <person name="DeLoughery C."/>
            <person name="Toukdarian A."/>
        </authorList>
    </citation>
    <scope>NUCLEOTIDE SEQUENCE</scope>
    <source>
        <strain evidence="4">PR1b</strain>
        <plasmid evidence="4">pSD25</plasmid>
    </source>
</reference>
<name>Q8KW00_9RHOB</name>
<dbReference type="GO" id="GO:0003697">
    <property type="term" value="F:single-stranded DNA binding"/>
    <property type="evidence" value="ECO:0007669"/>
    <property type="project" value="InterPro"/>
</dbReference>
<dbReference type="EMBL" id="AF416331">
    <property type="protein sequence ID" value="AAN05263.1"/>
    <property type="molecule type" value="Genomic_DNA"/>
</dbReference>
<feature type="domain" description="Polyvalent protein metallopeptidase" evidence="3">
    <location>
        <begin position="190"/>
        <end position="315"/>
    </location>
</feature>
<dbReference type="Pfam" id="PF18818">
    <property type="entry name" value="MPTase-PolyVal"/>
    <property type="match status" value="1"/>
</dbReference>
<proteinExistence type="predicted"/>
<evidence type="ECO:0000256" key="1">
    <source>
        <dbReference type="SAM" id="MobiDB-lite"/>
    </source>
</evidence>
<feature type="domain" description="N-terminal" evidence="2">
    <location>
        <begin position="38"/>
        <end position="160"/>
    </location>
</feature>
<feature type="region of interest" description="Disordered" evidence="1">
    <location>
        <begin position="1"/>
        <end position="33"/>
    </location>
</feature>
<protein>
    <submittedName>
        <fullName evidence="4">RC190</fullName>
    </submittedName>
</protein>